<dbReference type="AlphaFoldDB" id="A0AAV3P1V4"/>
<proteinExistence type="predicted"/>
<protein>
    <recommendedName>
        <fullName evidence="1">Bifunctional inhibitor/plant lipid transfer protein/seed storage helical domain-containing protein</fullName>
    </recommendedName>
</protein>
<reference evidence="2 3" key="1">
    <citation type="submission" date="2024-01" db="EMBL/GenBank/DDBJ databases">
        <title>The complete chloroplast genome sequence of Lithospermum erythrorhizon: insights into the phylogenetic relationship among Boraginaceae species and the maternal lineages of purple gromwells.</title>
        <authorList>
            <person name="Okada T."/>
            <person name="Watanabe K."/>
        </authorList>
    </citation>
    <scope>NUCLEOTIDE SEQUENCE [LARGE SCALE GENOMIC DNA]</scope>
</reference>
<dbReference type="EMBL" id="BAABME010031184">
    <property type="protein sequence ID" value="GAA0144696.1"/>
    <property type="molecule type" value="Genomic_DNA"/>
</dbReference>
<accession>A0AAV3P1V4</accession>
<dbReference type="SUPFAM" id="SSF47699">
    <property type="entry name" value="Bifunctional inhibitor/lipid-transfer protein/seed storage 2S albumin"/>
    <property type="match status" value="1"/>
</dbReference>
<sequence>MQANKSSFKLSLSAKMGSKSLNVTIILVLIVIAIWNAGEAEALTAAECRVERRALVNACKAIIVGRTPSSLCCKRIRASHITQCVCPVITRKLAALVDVNYISKVVRGCGRSLPRRFKCGSKSLIYFTLSHFCCPRFGKGRT</sequence>
<dbReference type="PANTHER" id="PTHR33286">
    <property type="entry name" value="BIFUNCTIONAL INHIBITOR/LIPID-TRANSFER PROTEIN/SEED STORAGE 2S ALBUMIN SUPERFAMILY PROTEIN"/>
    <property type="match status" value="1"/>
</dbReference>
<name>A0AAV3P1V4_LITER</name>
<keyword evidence="3" id="KW-1185">Reference proteome</keyword>
<dbReference type="InterPro" id="IPR016140">
    <property type="entry name" value="Bifunc_inhib/LTP/seed_store"/>
</dbReference>
<comment type="caution">
    <text evidence="2">The sequence shown here is derived from an EMBL/GenBank/DDBJ whole genome shotgun (WGS) entry which is preliminary data.</text>
</comment>
<dbReference type="InterPro" id="IPR036312">
    <property type="entry name" value="Bifun_inhib/LTP/seed_sf"/>
</dbReference>
<evidence type="ECO:0000313" key="3">
    <source>
        <dbReference type="Proteomes" id="UP001454036"/>
    </source>
</evidence>
<feature type="domain" description="Bifunctional inhibitor/plant lipid transfer protein/seed storage helical" evidence="1">
    <location>
        <begin position="34"/>
        <end position="119"/>
    </location>
</feature>
<dbReference type="Gene3D" id="1.10.110.10">
    <property type="entry name" value="Plant lipid-transfer and hydrophobic proteins"/>
    <property type="match status" value="1"/>
</dbReference>
<dbReference type="Proteomes" id="UP001454036">
    <property type="component" value="Unassembled WGS sequence"/>
</dbReference>
<organism evidence="2 3">
    <name type="scientific">Lithospermum erythrorhizon</name>
    <name type="common">Purple gromwell</name>
    <name type="synonym">Lithospermum officinale var. erythrorhizon</name>
    <dbReference type="NCBI Taxonomy" id="34254"/>
    <lineage>
        <taxon>Eukaryota</taxon>
        <taxon>Viridiplantae</taxon>
        <taxon>Streptophyta</taxon>
        <taxon>Embryophyta</taxon>
        <taxon>Tracheophyta</taxon>
        <taxon>Spermatophyta</taxon>
        <taxon>Magnoliopsida</taxon>
        <taxon>eudicotyledons</taxon>
        <taxon>Gunneridae</taxon>
        <taxon>Pentapetalae</taxon>
        <taxon>asterids</taxon>
        <taxon>lamiids</taxon>
        <taxon>Boraginales</taxon>
        <taxon>Boraginaceae</taxon>
        <taxon>Boraginoideae</taxon>
        <taxon>Lithospermeae</taxon>
        <taxon>Lithospermum</taxon>
    </lineage>
</organism>
<dbReference type="Pfam" id="PF14368">
    <property type="entry name" value="LTP_2"/>
    <property type="match status" value="1"/>
</dbReference>
<gene>
    <name evidence="2" type="ORF">LIER_42821</name>
</gene>
<evidence type="ECO:0000259" key="1">
    <source>
        <dbReference type="Pfam" id="PF14368"/>
    </source>
</evidence>
<evidence type="ECO:0000313" key="2">
    <source>
        <dbReference type="EMBL" id="GAA0144696.1"/>
    </source>
</evidence>
<dbReference type="PANTHER" id="PTHR33286:SF23">
    <property type="entry name" value="BIFUNCTIONAL INHIBITOR_PLANT LIPID TRANSFER PROTEIN_SEED STORAGE HELICAL DOMAIN-CONTAINING PROTEIN"/>
    <property type="match status" value="1"/>
</dbReference>